<accession>A0A0A8YRI6</accession>
<evidence type="ECO:0000313" key="1">
    <source>
        <dbReference type="EMBL" id="JAD29494.1"/>
    </source>
</evidence>
<reference evidence="1" key="1">
    <citation type="submission" date="2014-09" db="EMBL/GenBank/DDBJ databases">
        <authorList>
            <person name="Magalhaes I.L.F."/>
            <person name="Oliveira U."/>
            <person name="Santos F.R."/>
            <person name="Vidigal T.H.D.A."/>
            <person name="Brescovit A.D."/>
            <person name="Santos A.J."/>
        </authorList>
    </citation>
    <scope>NUCLEOTIDE SEQUENCE</scope>
    <source>
        <tissue evidence="1">Shoot tissue taken approximately 20 cm above the soil surface</tissue>
    </source>
</reference>
<sequence>MSKNMSTSKMFPFARFQQLLVQSKNFTRRVGVVLVSMEW</sequence>
<dbReference type="AlphaFoldDB" id="A0A0A8YRI6"/>
<name>A0A0A8YRI6_ARUDO</name>
<proteinExistence type="predicted"/>
<dbReference type="EMBL" id="GBRH01268401">
    <property type="protein sequence ID" value="JAD29494.1"/>
    <property type="molecule type" value="Transcribed_RNA"/>
</dbReference>
<organism evidence="1">
    <name type="scientific">Arundo donax</name>
    <name type="common">Giant reed</name>
    <name type="synonym">Donax arundinaceus</name>
    <dbReference type="NCBI Taxonomy" id="35708"/>
    <lineage>
        <taxon>Eukaryota</taxon>
        <taxon>Viridiplantae</taxon>
        <taxon>Streptophyta</taxon>
        <taxon>Embryophyta</taxon>
        <taxon>Tracheophyta</taxon>
        <taxon>Spermatophyta</taxon>
        <taxon>Magnoliopsida</taxon>
        <taxon>Liliopsida</taxon>
        <taxon>Poales</taxon>
        <taxon>Poaceae</taxon>
        <taxon>PACMAD clade</taxon>
        <taxon>Arundinoideae</taxon>
        <taxon>Arundineae</taxon>
        <taxon>Arundo</taxon>
    </lineage>
</organism>
<reference evidence="1" key="2">
    <citation type="journal article" date="2015" name="Data Brief">
        <title>Shoot transcriptome of the giant reed, Arundo donax.</title>
        <authorList>
            <person name="Barrero R.A."/>
            <person name="Guerrero F.D."/>
            <person name="Moolhuijzen P."/>
            <person name="Goolsby J.A."/>
            <person name="Tidwell J."/>
            <person name="Bellgard S.E."/>
            <person name="Bellgard M.I."/>
        </authorList>
    </citation>
    <scope>NUCLEOTIDE SEQUENCE</scope>
    <source>
        <tissue evidence="1">Shoot tissue taken approximately 20 cm above the soil surface</tissue>
    </source>
</reference>
<protein>
    <submittedName>
        <fullName evidence="1">Uncharacterized protein</fullName>
    </submittedName>
</protein>